<evidence type="ECO:0000256" key="2">
    <source>
        <dbReference type="ARBA" id="ARBA00022723"/>
    </source>
</evidence>
<dbReference type="InterPro" id="IPR001878">
    <property type="entry name" value="Znf_CCHC"/>
</dbReference>
<evidence type="ECO:0000256" key="5">
    <source>
        <dbReference type="PROSITE-ProRule" id="PRU00047"/>
    </source>
</evidence>
<dbReference type="Pfam" id="PF00665">
    <property type="entry name" value="rve"/>
    <property type="match status" value="1"/>
</dbReference>
<dbReference type="PANTHER" id="PTHR42648:SF28">
    <property type="entry name" value="TRANSPOSON-ENCODED PROTEIN WITH RIBONUCLEASE H-LIKE AND RETROVIRUS ZINC FINGER-LIKE DOMAINS"/>
    <property type="match status" value="1"/>
</dbReference>
<dbReference type="PROSITE" id="PS50158">
    <property type="entry name" value="ZF_CCHC"/>
    <property type="match status" value="1"/>
</dbReference>
<dbReference type="InterPro" id="IPR036875">
    <property type="entry name" value="Znf_CCHC_sf"/>
</dbReference>
<keyword evidence="5" id="KW-0863">Zinc-finger</keyword>
<dbReference type="SMART" id="SM00343">
    <property type="entry name" value="ZnF_C2HC"/>
    <property type="match status" value="1"/>
</dbReference>
<dbReference type="GO" id="GO:0003676">
    <property type="term" value="F:nucleic acid binding"/>
    <property type="evidence" value="ECO:0007669"/>
    <property type="project" value="InterPro"/>
</dbReference>
<evidence type="ECO:0000256" key="1">
    <source>
        <dbReference type="ARBA" id="ARBA00022670"/>
    </source>
</evidence>
<feature type="domain" description="CCHC-type" evidence="7">
    <location>
        <begin position="231"/>
        <end position="246"/>
    </location>
</feature>
<dbReference type="Pfam" id="PF25597">
    <property type="entry name" value="SH3_retrovirus"/>
    <property type="match status" value="1"/>
</dbReference>
<feature type="compositionally biased region" description="Acidic residues" evidence="6">
    <location>
        <begin position="735"/>
        <end position="751"/>
    </location>
</feature>
<evidence type="ECO:0000259" key="7">
    <source>
        <dbReference type="PROSITE" id="PS50158"/>
    </source>
</evidence>
<dbReference type="Pfam" id="PF13976">
    <property type="entry name" value="gag_pre-integrs"/>
    <property type="match status" value="1"/>
</dbReference>
<dbReference type="SUPFAM" id="SSF57756">
    <property type="entry name" value="Retrovirus zinc finger-like domains"/>
    <property type="match status" value="1"/>
</dbReference>
<comment type="caution">
    <text evidence="9">The sequence shown here is derived from an EMBL/GenBank/DDBJ whole genome shotgun (WGS) entry which is preliminary data.</text>
</comment>
<dbReference type="InterPro" id="IPR043502">
    <property type="entry name" value="DNA/RNA_pol_sf"/>
</dbReference>
<organism evidence="9 10">
    <name type="scientific">Pythium oligandrum</name>
    <name type="common">Mycoparasitic fungus</name>
    <dbReference type="NCBI Taxonomy" id="41045"/>
    <lineage>
        <taxon>Eukaryota</taxon>
        <taxon>Sar</taxon>
        <taxon>Stramenopiles</taxon>
        <taxon>Oomycota</taxon>
        <taxon>Peronosporomycetes</taxon>
        <taxon>Pythiales</taxon>
        <taxon>Pythiaceae</taxon>
        <taxon>Pythium</taxon>
    </lineage>
</organism>
<dbReference type="Gene3D" id="3.30.420.10">
    <property type="entry name" value="Ribonuclease H-like superfamily/Ribonuclease H"/>
    <property type="match status" value="1"/>
</dbReference>
<evidence type="ECO:0008006" key="11">
    <source>
        <dbReference type="Google" id="ProtNLM"/>
    </source>
</evidence>
<dbReference type="InterPro" id="IPR036397">
    <property type="entry name" value="RNaseH_sf"/>
</dbReference>
<dbReference type="Proteomes" id="UP000794436">
    <property type="component" value="Unassembled WGS sequence"/>
</dbReference>
<evidence type="ECO:0000313" key="10">
    <source>
        <dbReference type="Proteomes" id="UP000794436"/>
    </source>
</evidence>
<keyword evidence="3" id="KW-0064">Aspartyl protease</keyword>
<dbReference type="PANTHER" id="PTHR42648">
    <property type="entry name" value="TRANSPOSASE, PUTATIVE-RELATED"/>
    <property type="match status" value="1"/>
</dbReference>
<dbReference type="InterPro" id="IPR013103">
    <property type="entry name" value="RVT_2"/>
</dbReference>
<feature type="compositionally biased region" description="Low complexity" evidence="6">
    <location>
        <begin position="823"/>
        <end position="836"/>
    </location>
</feature>
<dbReference type="InterPro" id="IPR012337">
    <property type="entry name" value="RNaseH-like_sf"/>
</dbReference>
<keyword evidence="5" id="KW-0862">Zinc</keyword>
<dbReference type="Pfam" id="PF14223">
    <property type="entry name" value="Retrotran_gag_2"/>
    <property type="match status" value="1"/>
</dbReference>
<keyword evidence="10" id="KW-1185">Reference proteome</keyword>
<dbReference type="InterPro" id="IPR057670">
    <property type="entry name" value="SH3_retrovirus"/>
</dbReference>
<dbReference type="InterPro" id="IPR039537">
    <property type="entry name" value="Retrotran_Ty1/copia-like"/>
</dbReference>
<keyword evidence="4" id="KW-0378">Hydrolase</keyword>
<dbReference type="CDD" id="cd09272">
    <property type="entry name" value="RNase_HI_RT_Ty1"/>
    <property type="match status" value="1"/>
</dbReference>
<evidence type="ECO:0000256" key="6">
    <source>
        <dbReference type="SAM" id="MobiDB-lite"/>
    </source>
</evidence>
<feature type="region of interest" description="Disordered" evidence="6">
    <location>
        <begin position="199"/>
        <end position="219"/>
    </location>
</feature>
<keyword evidence="2" id="KW-0479">Metal-binding</keyword>
<dbReference type="Pfam" id="PF00098">
    <property type="entry name" value="zf-CCHC"/>
    <property type="match status" value="1"/>
</dbReference>
<dbReference type="SUPFAM" id="SSF53098">
    <property type="entry name" value="Ribonuclease H-like"/>
    <property type="match status" value="1"/>
</dbReference>
<name>A0A8K1FBK9_PYTOL</name>
<dbReference type="InterPro" id="IPR001584">
    <property type="entry name" value="Integrase_cat-core"/>
</dbReference>
<sequence>MSPSPPDSAFAMDTTPARINKFDGTNFHTWKFKMQMVLEERDVWEVVSGEVKLEQCQTPADQAIFHKKSRKALAMICLAMEDSQLPLVRSASGAHDAWSRLEGHFEKKSLANKLFLRRRFFTTMMEEGDDVLGHINKLKTLAEQLDAVGASVSEEDLVITLLGSLSESYQFLITALESRSDTLTWELVTSRLLHEDMKRKEQGGDGTTPGSAFMTSDWKRKGRPVKKSGACNHCGKMGHWIAECPSRIQDNGNSRQRFQRANVVRDEDPGEYLFSVGEVQDLNKSNSAWLIDSGATQHMAHSKGFMKNYKKIDPVDVHLADDGVVQAIGIGDIVMSMKTSSGMKKGVLTSVWHIPKLSRNLFSVGRFTKDVAPVTFDSTSCFVNLKGAKWTIGSRIGKGLFKLNMTPVPVEAVNMASVPHDSGVSKSYLWHLRLGHIGHGGLEAIVKKNLAVGIDLGSVKQWELCSGCALGKQTRVRFQSATTDRAKALLEVVHSDVCGPTRTPTSGGMKYFVTFIDDKSRHCAVYLMRNKSEVFDKFVQFVKMAENQTDRRVKMLRSDNGGEYKSAKFTKFCADRGIIQKFTPPYTPELNGVAERMNRTLVECARCMLEHAGMPNEYWGEAVTTSAFLRNRLPTRAQDLHMSPHEVWTKKKPTLANLKVFGCHAYVHVPKEKRSKFDARSVLCRFLGYSDHEKAYRFEELSTGRIVVSRDAQFMEDTFDDGKREQVGGKTVEFRDEDGELDGNSGDEDMNEQPAEPTSTTAEQPTRERPQWQQQTQGQRPQPLQQPNAEYPPGAKRILRTYSLEALSEPPVEKRYGRTSRTSGASSVPAPSQSSPLDDTSALLTSIEEEEEYAHVVYSVGDLPTSFKSAMESSDASQWMEACDSEFESLRKNETWELVPLPQGRKAISSKWVFKVKETAEGLIERYKARLVAKGFLQKYGVDFEETFAPVAKFTSIRIILSLAAQYKLVLHQMDVKTAFLNGLLDEEIYMKQPDGYIDPKYPNHVCKLKRALYGLKQSPRMWNQTIDEFMRKIGFTKCNMDHCVYVKRNDSATMFVVIYVDDLILACNNKDLLAATKRALSERFEMSDLGELKYCLGMEVKRDDKSGDVSMRQTKSVQSVLTKFGMQDCKPVKTPQDPGLKLTKSMCEGGCKHDETMKDVPYRNAVGALMYLMVGTRPDLAASVGTLSQFAADPCPTHWQALKRVLRYLQATPMHGICFSGSSDGELIGYSDADWAGDIETRRSTSGYVFVLNGGCISWRSKKQRTVALSSTEAEYMALSEATQEAVWLKSFMCELGEDSGNGALTVFEDNQGAIALAKNPEFHKRTKHIDIRYHFVREKVEDGQVVLEYCPTQEMLADLMTKPLAAAQFDALRTKLGIYSANESSGSVEDDALRSRRNQNPSLT</sequence>
<accession>A0A8K1FBK9</accession>
<reference evidence="9" key="1">
    <citation type="submission" date="2019-03" db="EMBL/GenBank/DDBJ databases">
        <title>Long read genome sequence of the mycoparasitic Pythium oligandrum ATCC 38472 isolated from sugarbeet rhizosphere.</title>
        <authorList>
            <person name="Gaulin E."/>
        </authorList>
    </citation>
    <scope>NUCLEOTIDE SEQUENCE</scope>
    <source>
        <strain evidence="9">ATCC 38472_TT</strain>
    </source>
</reference>
<dbReference type="SUPFAM" id="SSF56672">
    <property type="entry name" value="DNA/RNA polymerases"/>
    <property type="match status" value="1"/>
</dbReference>
<gene>
    <name evidence="9" type="ORF">Poli38472_014918</name>
</gene>
<dbReference type="GO" id="GO:0004190">
    <property type="term" value="F:aspartic-type endopeptidase activity"/>
    <property type="evidence" value="ECO:0007669"/>
    <property type="project" value="UniProtKB-KW"/>
</dbReference>
<keyword evidence="1" id="KW-0645">Protease</keyword>
<dbReference type="OrthoDB" id="119314at2759"/>
<evidence type="ECO:0000313" key="9">
    <source>
        <dbReference type="EMBL" id="TMW54929.1"/>
    </source>
</evidence>
<dbReference type="Gene3D" id="4.10.60.10">
    <property type="entry name" value="Zinc finger, CCHC-type"/>
    <property type="match status" value="1"/>
</dbReference>
<evidence type="ECO:0000256" key="4">
    <source>
        <dbReference type="ARBA" id="ARBA00022801"/>
    </source>
</evidence>
<dbReference type="Pfam" id="PF07727">
    <property type="entry name" value="RVT_2"/>
    <property type="match status" value="1"/>
</dbReference>
<protein>
    <recommendedName>
        <fullName evidence="11">Polyprotein</fullName>
    </recommendedName>
</protein>
<proteinExistence type="predicted"/>
<dbReference type="InterPro" id="IPR025724">
    <property type="entry name" value="GAG-pre-integrase_dom"/>
</dbReference>
<dbReference type="PROSITE" id="PS50994">
    <property type="entry name" value="INTEGRASE"/>
    <property type="match status" value="1"/>
</dbReference>
<dbReference type="Pfam" id="PF22936">
    <property type="entry name" value="Pol_BBD"/>
    <property type="match status" value="1"/>
</dbReference>
<feature type="region of interest" description="Disordered" evidence="6">
    <location>
        <begin position="719"/>
        <end position="839"/>
    </location>
</feature>
<dbReference type="EMBL" id="SPLM01000167">
    <property type="protein sequence ID" value="TMW54929.1"/>
    <property type="molecule type" value="Genomic_DNA"/>
</dbReference>
<evidence type="ECO:0000259" key="8">
    <source>
        <dbReference type="PROSITE" id="PS50994"/>
    </source>
</evidence>
<evidence type="ECO:0000256" key="3">
    <source>
        <dbReference type="ARBA" id="ARBA00022750"/>
    </source>
</evidence>
<dbReference type="InterPro" id="IPR054722">
    <property type="entry name" value="PolX-like_BBD"/>
</dbReference>
<feature type="compositionally biased region" description="Low complexity" evidence="6">
    <location>
        <begin position="771"/>
        <end position="787"/>
    </location>
</feature>
<dbReference type="GO" id="GO:0006508">
    <property type="term" value="P:proteolysis"/>
    <property type="evidence" value="ECO:0007669"/>
    <property type="project" value="UniProtKB-KW"/>
</dbReference>
<feature type="domain" description="Integrase catalytic" evidence="8">
    <location>
        <begin position="485"/>
        <end position="652"/>
    </location>
</feature>
<dbReference type="GO" id="GO:0015074">
    <property type="term" value="P:DNA integration"/>
    <property type="evidence" value="ECO:0007669"/>
    <property type="project" value="InterPro"/>
</dbReference>
<dbReference type="GO" id="GO:0008270">
    <property type="term" value="F:zinc ion binding"/>
    <property type="evidence" value="ECO:0007669"/>
    <property type="project" value="UniProtKB-KW"/>
</dbReference>